<feature type="domain" description="Tll0287-like" evidence="1">
    <location>
        <begin position="32"/>
        <end position="184"/>
    </location>
</feature>
<proteinExistence type="predicted"/>
<evidence type="ECO:0000313" key="3">
    <source>
        <dbReference type="Proteomes" id="UP000094147"/>
    </source>
</evidence>
<accession>A0A1B3BCR5</accession>
<dbReference type="STRING" id="1144748.KS2013_1829"/>
<organism evidence="2 3">
    <name type="scientific">Kangiella sediminilitoris</name>
    <dbReference type="NCBI Taxonomy" id="1144748"/>
    <lineage>
        <taxon>Bacteria</taxon>
        <taxon>Pseudomonadati</taxon>
        <taxon>Pseudomonadota</taxon>
        <taxon>Gammaproteobacteria</taxon>
        <taxon>Kangiellales</taxon>
        <taxon>Kangiellaceae</taxon>
        <taxon>Kangiella</taxon>
    </lineage>
</organism>
<gene>
    <name evidence="2" type="ORF">KS2013_1829</name>
</gene>
<dbReference type="AlphaFoldDB" id="A0A1B3BCR5"/>
<name>A0A1B3BCR5_9GAMM</name>
<dbReference type="RefSeq" id="WP_068992880.1">
    <property type="nucleotide sequence ID" value="NZ_CP012418.1"/>
</dbReference>
<dbReference type="EMBL" id="CP012418">
    <property type="protein sequence ID" value="AOE50538.1"/>
    <property type="molecule type" value="Genomic_DNA"/>
</dbReference>
<dbReference type="Proteomes" id="UP000094147">
    <property type="component" value="Chromosome"/>
</dbReference>
<evidence type="ECO:0000313" key="2">
    <source>
        <dbReference type="EMBL" id="AOE50538.1"/>
    </source>
</evidence>
<dbReference type="Pfam" id="PF11845">
    <property type="entry name" value="Tll0287-like"/>
    <property type="match status" value="1"/>
</dbReference>
<evidence type="ECO:0000259" key="1">
    <source>
        <dbReference type="Pfam" id="PF11845"/>
    </source>
</evidence>
<dbReference type="KEGG" id="ksd:KS2013_1829"/>
<reference evidence="3" key="1">
    <citation type="submission" date="2015-08" db="EMBL/GenBank/DDBJ databases">
        <authorList>
            <person name="Kim K.M."/>
        </authorList>
    </citation>
    <scope>NUCLEOTIDE SEQUENCE [LARGE SCALE GENOMIC DNA]</scope>
    <source>
        <strain evidence="3">KCTC 23892</strain>
    </source>
</reference>
<dbReference type="OrthoDB" id="9797588at2"/>
<dbReference type="InterPro" id="IPR021796">
    <property type="entry name" value="Tll0287-like_dom"/>
</dbReference>
<keyword evidence="3" id="KW-1185">Reference proteome</keyword>
<protein>
    <recommendedName>
        <fullName evidence="1">Tll0287-like domain-containing protein</fullName>
    </recommendedName>
</protein>
<sequence>MKKIMTILAIIVLIAAGGYFSWQYYKDAQEQLWEEKSELAAKTLKPIKESFKSTLMQGMQKGVVEAVNYCNLEASGITENLPQGVEVGRTSHKVRNPQNKPDPLLEGPLNYYLELAKDEQQGRPQITQLPDDSWLYVEPIYAQPMCLACHGKNINPAVKATIDAKYPKDEATGFEDGDFRGMFWMKFKEDFGESQI</sequence>